<comment type="caution">
    <text evidence="1">The sequence shown here is derived from an EMBL/GenBank/DDBJ whole genome shotgun (WGS) entry which is preliminary data.</text>
</comment>
<dbReference type="EMBL" id="BDIP01008564">
    <property type="protein sequence ID" value="GIQ91910.1"/>
    <property type="molecule type" value="Genomic_DNA"/>
</dbReference>
<dbReference type="Proteomes" id="UP000265618">
    <property type="component" value="Unassembled WGS sequence"/>
</dbReference>
<keyword evidence="2" id="KW-1185">Reference proteome</keyword>
<organism evidence="1 2">
    <name type="scientific">Kipferlia bialata</name>
    <dbReference type="NCBI Taxonomy" id="797122"/>
    <lineage>
        <taxon>Eukaryota</taxon>
        <taxon>Metamonada</taxon>
        <taxon>Carpediemonas-like organisms</taxon>
        <taxon>Kipferlia</taxon>
    </lineage>
</organism>
<protein>
    <submittedName>
        <fullName evidence="1">Uncharacterized protein</fullName>
    </submittedName>
</protein>
<reference evidence="1 2" key="1">
    <citation type="journal article" date="2018" name="PLoS ONE">
        <title>The draft genome of Kipferlia bialata reveals reductive genome evolution in fornicate parasites.</title>
        <authorList>
            <person name="Tanifuji G."/>
            <person name="Takabayashi S."/>
            <person name="Kume K."/>
            <person name="Takagi M."/>
            <person name="Nakayama T."/>
            <person name="Kamikawa R."/>
            <person name="Inagaki Y."/>
            <person name="Hashimoto T."/>
        </authorList>
    </citation>
    <scope>NUCLEOTIDE SEQUENCE [LARGE SCALE GENOMIC DNA]</scope>
    <source>
        <strain evidence="1">NY0173</strain>
    </source>
</reference>
<sequence>CLKVIPTVRHGVLLAHIMSTCPPKGPGQFGRKHPVIPLLKTMFPGGSRKTYCCWRVVHILTGYDREECIKD</sequence>
<proteinExistence type="predicted"/>
<gene>
    <name evidence="1" type="ORF">KIPB_015375</name>
</gene>
<feature type="non-terminal residue" evidence="1">
    <location>
        <position position="1"/>
    </location>
</feature>
<evidence type="ECO:0000313" key="1">
    <source>
        <dbReference type="EMBL" id="GIQ91910.1"/>
    </source>
</evidence>
<evidence type="ECO:0000313" key="2">
    <source>
        <dbReference type="Proteomes" id="UP000265618"/>
    </source>
</evidence>
<dbReference type="AlphaFoldDB" id="A0A9K3DBG5"/>
<accession>A0A9K3DBG5</accession>
<name>A0A9K3DBG5_9EUKA</name>